<dbReference type="GO" id="GO:0004180">
    <property type="term" value="F:carboxypeptidase activity"/>
    <property type="evidence" value="ECO:0007669"/>
    <property type="project" value="UniProtKB-ARBA"/>
</dbReference>
<dbReference type="InterPro" id="IPR005490">
    <property type="entry name" value="LD_TPept_cat_dom"/>
</dbReference>
<accession>A0A380BYV1</accession>
<feature type="transmembrane region" description="Helical" evidence="8">
    <location>
        <begin position="37"/>
        <end position="54"/>
    </location>
</feature>
<dbReference type="GO" id="GO:0008360">
    <property type="term" value="P:regulation of cell shape"/>
    <property type="evidence" value="ECO:0007669"/>
    <property type="project" value="UniProtKB-UniRule"/>
</dbReference>
<keyword evidence="3" id="KW-0808">Transferase</keyword>
<proteinExistence type="inferred from homology"/>
<dbReference type="InterPro" id="IPR036365">
    <property type="entry name" value="PGBD-like_sf"/>
</dbReference>
<dbReference type="Pfam" id="PF01471">
    <property type="entry name" value="PG_binding_1"/>
    <property type="match status" value="1"/>
</dbReference>
<evidence type="ECO:0000313" key="11">
    <source>
        <dbReference type="Proteomes" id="UP000254069"/>
    </source>
</evidence>
<comment type="pathway">
    <text evidence="1 7">Cell wall biogenesis; peptidoglycan biosynthesis.</text>
</comment>
<dbReference type="SUPFAM" id="SSF141523">
    <property type="entry name" value="L,D-transpeptidase catalytic domain-like"/>
    <property type="match status" value="1"/>
</dbReference>
<reference evidence="10 11" key="1">
    <citation type="submission" date="2018-06" db="EMBL/GenBank/DDBJ databases">
        <authorList>
            <consortium name="Pathogen Informatics"/>
            <person name="Doyle S."/>
        </authorList>
    </citation>
    <scope>NUCLEOTIDE SEQUENCE [LARGE SCALE GENOMIC DNA]</scope>
    <source>
        <strain evidence="10 11">NCTC10738</strain>
    </source>
</reference>
<dbReference type="SUPFAM" id="SSF47090">
    <property type="entry name" value="PGBD-like"/>
    <property type="match status" value="1"/>
</dbReference>
<dbReference type="InterPro" id="IPR038063">
    <property type="entry name" value="Transpep_catalytic_dom"/>
</dbReference>
<evidence type="ECO:0000256" key="5">
    <source>
        <dbReference type="ARBA" id="ARBA00022984"/>
    </source>
</evidence>
<keyword evidence="6 7" id="KW-0961">Cell wall biogenesis/degradation</keyword>
<evidence type="ECO:0000256" key="8">
    <source>
        <dbReference type="SAM" id="Phobius"/>
    </source>
</evidence>
<evidence type="ECO:0000256" key="7">
    <source>
        <dbReference type="PROSITE-ProRule" id="PRU01373"/>
    </source>
</evidence>
<dbReference type="Pfam" id="PF03734">
    <property type="entry name" value="YkuD"/>
    <property type="match status" value="1"/>
</dbReference>
<dbReference type="EMBL" id="UGYO01000002">
    <property type="protein sequence ID" value="SUJ08610.1"/>
    <property type="molecule type" value="Genomic_DNA"/>
</dbReference>
<dbReference type="GO" id="GO:0071555">
    <property type="term" value="P:cell wall organization"/>
    <property type="evidence" value="ECO:0007669"/>
    <property type="project" value="UniProtKB-UniRule"/>
</dbReference>
<dbReference type="CDD" id="cd16913">
    <property type="entry name" value="YkuD_like"/>
    <property type="match status" value="1"/>
</dbReference>
<keyword evidence="8" id="KW-1133">Transmembrane helix</keyword>
<comment type="similarity">
    <text evidence="2">Belongs to the YkuD family.</text>
</comment>
<dbReference type="AlphaFoldDB" id="A0A380BYV1"/>
<evidence type="ECO:0000313" key="10">
    <source>
        <dbReference type="EMBL" id="SUJ08610.1"/>
    </source>
</evidence>
<evidence type="ECO:0000256" key="1">
    <source>
        <dbReference type="ARBA" id="ARBA00004752"/>
    </source>
</evidence>
<keyword evidence="4 7" id="KW-0133">Cell shape</keyword>
<keyword evidence="11" id="KW-1185">Reference proteome</keyword>
<keyword evidence="8" id="KW-0472">Membrane</keyword>
<sequence>MLINGRSANCQQNIIESRRIFAIIELMSREADMTKRVLMPLLIILLLSGAAYAVKADDAAIRILNNQLQLLALLPEGQEFADDLRSMSRGDLNLQLELREGIEQDIAAFWKRRGVPLAFNTLPLDANSLSRALALEPQEDDYLATSSRIRYLIWLAERHQWPRLDPGGWLRPGDSHLLIPTIAKRLYWLGDLSSEPGDNKVYSPQLASAVEAFQSRHGLKTDAIIGPDTLRWLNTEPLQRARMLAGNFVARTVYKQQLGKRYLLVNIPAFELTLVDDNQVQLRSRVIVGKPYRQTPLLSSEVSNIVLNPTWTVPRGILRRDLLPQIRKNGEYLQQRHFNVYDYQGNRVEESAEAWQKEASGRFPYRLVQQPGADNALGRYKFHFSNGFNVYLHDTPDKHLFAKANRALSSGCIRVDKVEELASWMANNLVRDKRTWQRMQSDYQTTQWFAFEQRLPVHLVYWTAWMDERERAQFRSDIYQLSPGVKVALGAQTIRNTELAHKAEQRQGREEHLLRP</sequence>
<dbReference type="PROSITE" id="PS52029">
    <property type="entry name" value="LD_TPASE"/>
    <property type="match status" value="1"/>
</dbReference>
<dbReference type="Gene3D" id="2.40.440.10">
    <property type="entry name" value="L,D-transpeptidase catalytic domain-like"/>
    <property type="match status" value="1"/>
</dbReference>
<dbReference type="InterPro" id="IPR052905">
    <property type="entry name" value="LD-transpeptidase_YkuD-like"/>
</dbReference>
<dbReference type="Proteomes" id="UP000254069">
    <property type="component" value="Unassembled WGS sequence"/>
</dbReference>
<feature type="active site" description="Proton donor/acceptor" evidence="7">
    <location>
        <position position="393"/>
    </location>
</feature>
<keyword evidence="5 7" id="KW-0573">Peptidoglycan synthesis</keyword>
<evidence type="ECO:0000256" key="6">
    <source>
        <dbReference type="ARBA" id="ARBA00023316"/>
    </source>
</evidence>
<evidence type="ECO:0000256" key="2">
    <source>
        <dbReference type="ARBA" id="ARBA00005992"/>
    </source>
</evidence>
<dbReference type="PANTHER" id="PTHR41533">
    <property type="entry name" value="L,D-TRANSPEPTIDASE HI_1667-RELATED"/>
    <property type="match status" value="1"/>
</dbReference>
<dbReference type="GO" id="GO:0016740">
    <property type="term" value="F:transferase activity"/>
    <property type="evidence" value="ECO:0007669"/>
    <property type="project" value="UniProtKB-KW"/>
</dbReference>
<dbReference type="PANTHER" id="PTHR41533:SF1">
    <property type="entry name" value="L,D-TRANSPEPTIDASE YCBB-RELATED"/>
    <property type="match status" value="1"/>
</dbReference>
<organism evidence="10 11">
    <name type="scientific">Shewanella algae</name>
    <dbReference type="NCBI Taxonomy" id="38313"/>
    <lineage>
        <taxon>Bacteria</taxon>
        <taxon>Pseudomonadati</taxon>
        <taxon>Pseudomonadota</taxon>
        <taxon>Gammaproteobacteria</taxon>
        <taxon>Alteromonadales</taxon>
        <taxon>Shewanellaceae</taxon>
        <taxon>Shewanella</taxon>
    </lineage>
</organism>
<dbReference type="InterPro" id="IPR036366">
    <property type="entry name" value="PGBDSf"/>
</dbReference>
<name>A0A380BYV1_9GAMM</name>
<dbReference type="InterPro" id="IPR002477">
    <property type="entry name" value="Peptidoglycan-bd-like"/>
</dbReference>
<evidence type="ECO:0000256" key="4">
    <source>
        <dbReference type="ARBA" id="ARBA00022960"/>
    </source>
</evidence>
<keyword evidence="8" id="KW-0812">Transmembrane</keyword>
<dbReference type="Gene3D" id="1.10.101.10">
    <property type="entry name" value="PGBD-like superfamily/PGBD"/>
    <property type="match status" value="1"/>
</dbReference>
<dbReference type="UniPathway" id="UPA00219"/>
<evidence type="ECO:0000259" key="9">
    <source>
        <dbReference type="PROSITE" id="PS52029"/>
    </source>
</evidence>
<evidence type="ECO:0000256" key="3">
    <source>
        <dbReference type="ARBA" id="ARBA00022679"/>
    </source>
</evidence>
<protein>
    <submittedName>
        <fullName evidence="10">Murein L,D-transpeptidase</fullName>
    </submittedName>
</protein>
<dbReference type="GO" id="GO:0009252">
    <property type="term" value="P:peptidoglycan biosynthetic process"/>
    <property type="evidence" value="ECO:0007669"/>
    <property type="project" value="UniProtKB-UniPathway"/>
</dbReference>
<feature type="active site" description="Nucleophile" evidence="7">
    <location>
        <position position="412"/>
    </location>
</feature>
<feature type="domain" description="L,D-TPase catalytic" evidence="9">
    <location>
        <begin position="261"/>
        <end position="433"/>
    </location>
</feature>
<gene>
    <name evidence="10" type="ORF">NCTC10738_04089</name>
</gene>